<dbReference type="GO" id="GO:0005789">
    <property type="term" value="C:endoplasmic reticulum membrane"/>
    <property type="evidence" value="ECO:0007669"/>
    <property type="project" value="UniProtKB-SubCell"/>
</dbReference>
<dbReference type="Pfam" id="PF10261">
    <property type="entry name" value="FIT"/>
    <property type="match status" value="1"/>
</dbReference>
<evidence type="ECO:0000256" key="2">
    <source>
        <dbReference type="ARBA" id="ARBA00022692"/>
    </source>
</evidence>
<evidence type="ECO:0000313" key="12">
    <source>
        <dbReference type="Proteomes" id="UP000706124"/>
    </source>
</evidence>
<comment type="catalytic activity">
    <reaction evidence="8">
        <text>hexadecanoyl-CoA + H2O = S-hexadecanoyl-4'-phosphopantetheine + adenosine 3',5'-bisphosphate + 2 H(+)</text>
        <dbReference type="Rhea" id="RHEA:50032"/>
        <dbReference type="ChEBI" id="CHEBI:15377"/>
        <dbReference type="ChEBI" id="CHEBI:15378"/>
        <dbReference type="ChEBI" id="CHEBI:57379"/>
        <dbReference type="ChEBI" id="CHEBI:58343"/>
        <dbReference type="ChEBI" id="CHEBI:132018"/>
    </reaction>
</comment>
<keyword evidence="4 8" id="KW-0256">Endoplasmic reticulum</keyword>
<dbReference type="AlphaFoldDB" id="A0A9P7MIM5"/>
<evidence type="ECO:0000256" key="7">
    <source>
        <dbReference type="ARBA" id="ARBA00023136"/>
    </source>
</evidence>
<keyword evidence="6" id="KW-0443">Lipid metabolism</keyword>
<dbReference type="EC" id="3.6.1.-" evidence="8"/>
<evidence type="ECO:0000256" key="5">
    <source>
        <dbReference type="ARBA" id="ARBA00022989"/>
    </source>
</evidence>
<feature type="active site" evidence="8">
    <location>
        <position position="207"/>
    </location>
</feature>
<feature type="region of interest" description="Disordered" evidence="9">
    <location>
        <begin position="1"/>
        <end position="30"/>
    </location>
</feature>
<dbReference type="EMBL" id="SRPO01000014">
    <property type="protein sequence ID" value="KAG5948709.1"/>
    <property type="molecule type" value="Genomic_DNA"/>
</dbReference>
<keyword evidence="12" id="KW-1185">Reference proteome</keyword>
<evidence type="ECO:0000256" key="1">
    <source>
        <dbReference type="ARBA" id="ARBA00004477"/>
    </source>
</evidence>
<keyword evidence="3 8" id="KW-0378">Hydrolase</keyword>
<dbReference type="GO" id="GO:0140042">
    <property type="term" value="P:lipid droplet formation"/>
    <property type="evidence" value="ECO:0007669"/>
    <property type="project" value="UniProtKB-UniRule"/>
</dbReference>
<evidence type="ECO:0000256" key="6">
    <source>
        <dbReference type="ARBA" id="ARBA00023098"/>
    </source>
</evidence>
<dbReference type="InterPro" id="IPR019388">
    <property type="entry name" value="FIT"/>
</dbReference>
<dbReference type="OrthoDB" id="5579088at2759"/>
<dbReference type="GO" id="GO:0008654">
    <property type="term" value="P:phospholipid biosynthetic process"/>
    <property type="evidence" value="ECO:0007669"/>
    <property type="project" value="UniProtKB-KW"/>
</dbReference>
<evidence type="ECO:0000313" key="11">
    <source>
        <dbReference type="EMBL" id="KAG5948709.1"/>
    </source>
</evidence>
<dbReference type="PANTHER" id="PTHR23129:SF0">
    <property type="entry name" value="ACYL-COENZYME A DIPHOSPHATASE FITM2"/>
    <property type="match status" value="1"/>
</dbReference>
<keyword evidence="8" id="KW-0594">Phospholipid biosynthesis</keyword>
<sequence>MVMTRRGANLGAHPPDQANKKAHESAPPRNSPFLPTPIERLILALFPIILVFGTFFSAVSPQTRSAPYDAITQSHSQDPNLAPSYFARKSNIFNVLFVKRGWGWTTFAFYFFLLTHPSGGSGGLDLTPRRLRAIFRWAAVTGWWFLVTQWFFGAPLIDRGFRWTGGRCDLVQQEIRMGDAGVGDVLTAVACKTSGGRWSGGHDISGHVFLLVLGISFLVQEIGWTVGRWASRSIEERCVIMYDGAVKGANVMAETEAGQGRGNYSLGIGGKTAVAIAALQSWMLLMTAIYFHTWFEKLTGLLTALIGIYVVYVVPRFVPAVRGVIGLPGI</sequence>
<comment type="caution">
    <text evidence="11">The sequence shown here is derived from an EMBL/GenBank/DDBJ whole genome shotgun (WGS) entry which is preliminary data.</text>
</comment>
<evidence type="ECO:0000256" key="8">
    <source>
        <dbReference type="HAMAP-Rule" id="MF_03231"/>
    </source>
</evidence>
<evidence type="ECO:0000256" key="4">
    <source>
        <dbReference type="ARBA" id="ARBA00022824"/>
    </source>
</evidence>
<feature type="transmembrane region" description="Helical" evidence="10">
    <location>
        <begin position="204"/>
        <end position="227"/>
    </location>
</feature>
<keyword evidence="5 8" id="KW-1133">Transmembrane helix</keyword>
<name>A0A9P7MIM5_9HYPO</name>
<evidence type="ECO:0000256" key="3">
    <source>
        <dbReference type="ARBA" id="ARBA00022801"/>
    </source>
</evidence>
<evidence type="ECO:0000256" key="9">
    <source>
        <dbReference type="SAM" id="MobiDB-lite"/>
    </source>
</evidence>
<dbReference type="InterPro" id="IPR046400">
    <property type="entry name" value="SCS3"/>
</dbReference>
<dbReference type="HAMAP" id="MF_03231">
    <property type="entry name" value="SCS3"/>
    <property type="match status" value="1"/>
</dbReference>
<reference evidence="11 12" key="1">
    <citation type="journal article" date="2020" name="bioRxiv">
        <title>Whole genome comparisons of ergot fungi reveals the divergence and evolution of species within the genus Claviceps are the result of varying mechanisms driving genome evolution and host range expansion.</title>
        <authorList>
            <person name="Wyka S.A."/>
            <person name="Mondo S.J."/>
            <person name="Liu M."/>
            <person name="Dettman J."/>
            <person name="Nalam V."/>
            <person name="Broders K.D."/>
        </authorList>
    </citation>
    <scope>NUCLEOTIDE SEQUENCE [LARGE SCALE GENOMIC DNA]</scope>
    <source>
        <strain evidence="11 12">CCC 1485</strain>
    </source>
</reference>
<dbReference type="PANTHER" id="PTHR23129">
    <property type="entry name" value="ACYL-COENZYME A DIPHOSPHATASE FITM2"/>
    <property type="match status" value="1"/>
</dbReference>
<keyword evidence="8" id="KW-1208">Phospholipid metabolism</keyword>
<comment type="catalytic activity">
    <reaction evidence="8">
        <text>an acyl-CoA + H2O = an acyl-4'-phosphopantetheine + adenosine 3',5'-bisphosphate + 2 H(+)</text>
        <dbReference type="Rhea" id="RHEA:50044"/>
        <dbReference type="ChEBI" id="CHEBI:15377"/>
        <dbReference type="ChEBI" id="CHEBI:15378"/>
        <dbReference type="ChEBI" id="CHEBI:58342"/>
        <dbReference type="ChEBI" id="CHEBI:58343"/>
        <dbReference type="ChEBI" id="CHEBI:132023"/>
    </reaction>
</comment>
<gene>
    <name evidence="8" type="primary">SCS3</name>
    <name evidence="8" type="synonym">FIT2B</name>
    <name evidence="11" type="ORF">E4U60_001062</name>
</gene>
<comment type="catalytic activity">
    <reaction evidence="8">
        <text>(9Z)-octadecenoyl-CoA + H2O = S-(9Z-octadecenoyl)-4'-phosphopantetheine + adenosine 3',5'-bisphosphate + 2 H(+)</text>
        <dbReference type="Rhea" id="RHEA:65564"/>
        <dbReference type="ChEBI" id="CHEBI:15377"/>
        <dbReference type="ChEBI" id="CHEBI:15378"/>
        <dbReference type="ChEBI" id="CHEBI:57387"/>
        <dbReference type="ChEBI" id="CHEBI:58343"/>
        <dbReference type="ChEBI" id="CHEBI:156553"/>
    </reaction>
</comment>
<feature type="transmembrane region" description="Helical" evidence="10">
    <location>
        <begin position="273"/>
        <end position="292"/>
    </location>
</feature>
<dbReference type="GO" id="GO:0010945">
    <property type="term" value="F:coenzyme A diphosphatase activity"/>
    <property type="evidence" value="ECO:0007669"/>
    <property type="project" value="InterPro"/>
</dbReference>
<feature type="transmembrane region" description="Helical" evidence="10">
    <location>
        <begin position="41"/>
        <end position="59"/>
    </location>
</feature>
<organism evidence="11 12">
    <name type="scientific">Claviceps pazoutovae</name>
    <dbReference type="NCBI Taxonomy" id="1649127"/>
    <lineage>
        <taxon>Eukaryota</taxon>
        <taxon>Fungi</taxon>
        <taxon>Dikarya</taxon>
        <taxon>Ascomycota</taxon>
        <taxon>Pezizomycotina</taxon>
        <taxon>Sordariomycetes</taxon>
        <taxon>Hypocreomycetidae</taxon>
        <taxon>Hypocreales</taxon>
        <taxon>Clavicipitaceae</taxon>
        <taxon>Claviceps</taxon>
    </lineage>
</organism>
<accession>A0A9P7MIM5</accession>
<comment type="function">
    <text evidence="8">Fatty acyl-coenzyme A (CoA) diphosphatase that hydrolyzes fatty acyl-CoA to yield acyl-4'-phosphopantetheine and adenosine 3',5'-bisphosphate. Preferentially hydrolyzes unsaturated long-chain acyl-CoA substrates in the endoplasmic reticulum (ER) lumen. This catalytic activity is required for maintaining ER structure and for lipid droplets (LDs) biogenesis, which are lipid storage organelles involved in maintaining lipid and energy homeostasis. May directly bind to diacylglycerol (DAGs) and triacylglycerol, which is also important for LD biogenesis. May support directional budding of nacent LDs from the ER into the cytosol by reducing DAG levels at sites of LD formation. May play a role in the regulation of cell morphology and cytoskeletal organization. Involved in phospholipid biosynthesis.</text>
</comment>
<comment type="similarity">
    <text evidence="8">Belongs to the FIT family. Fungal FIT2B/SCS3 subfamily.</text>
</comment>
<keyword evidence="7 8" id="KW-0472">Membrane</keyword>
<protein>
    <recommendedName>
        <fullName evidence="8">Acyl-coenzyme A diphosphatase SCS3</fullName>
        <ecNumber evidence="8">3.6.1.-</ecNumber>
    </recommendedName>
    <alternativeName>
        <fullName evidence="8">FIT family protein SCS3</fullName>
    </alternativeName>
</protein>
<comment type="subcellular location">
    <subcellularLocation>
        <location evidence="1 8">Endoplasmic reticulum membrane</location>
        <topology evidence="1 8">Multi-pass membrane protein</topology>
    </subcellularLocation>
</comment>
<feature type="active site" evidence="8">
    <location>
        <position position="292"/>
    </location>
</feature>
<feature type="transmembrane region" description="Helical" evidence="10">
    <location>
        <begin position="92"/>
        <end position="113"/>
    </location>
</feature>
<evidence type="ECO:0000256" key="10">
    <source>
        <dbReference type="SAM" id="Phobius"/>
    </source>
</evidence>
<feature type="transmembrane region" description="Helical" evidence="10">
    <location>
        <begin position="298"/>
        <end position="318"/>
    </location>
</feature>
<comment type="catalytic activity">
    <reaction evidence="8">
        <text>(5Z,8Z,11Z,14Z)-eicosatetraenoyl-CoA + H2O = S-(5Z,8Z,11Z,14Z-eicosatetraenoyl)-4'-phosphopantetheine + adenosine 3',5'-bisphosphate + 2 H(+)</text>
        <dbReference type="Rhea" id="RHEA:65568"/>
        <dbReference type="ChEBI" id="CHEBI:15377"/>
        <dbReference type="ChEBI" id="CHEBI:15378"/>
        <dbReference type="ChEBI" id="CHEBI:57368"/>
        <dbReference type="ChEBI" id="CHEBI:58343"/>
        <dbReference type="ChEBI" id="CHEBI:156554"/>
    </reaction>
</comment>
<proteinExistence type="inferred from homology"/>
<keyword evidence="8" id="KW-0444">Lipid biosynthesis</keyword>
<feature type="transmembrane region" description="Helical" evidence="10">
    <location>
        <begin position="134"/>
        <end position="152"/>
    </location>
</feature>
<keyword evidence="2 8" id="KW-0812">Transmembrane</keyword>
<dbReference type="Proteomes" id="UP000706124">
    <property type="component" value="Unassembled WGS sequence"/>
</dbReference>